<name>A0A0A9PWW6_ARUDO</name>
<accession>A0A0A9PWW6</accession>
<reference evidence="1" key="1">
    <citation type="submission" date="2014-09" db="EMBL/GenBank/DDBJ databases">
        <authorList>
            <person name="Magalhaes I.L.F."/>
            <person name="Oliveira U."/>
            <person name="Santos F.R."/>
            <person name="Vidigal T.H.D.A."/>
            <person name="Brescovit A.D."/>
            <person name="Santos A.J."/>
        </authorList>
    </citation>
    <scope>NUCLEOTIDE SEQUENCE</scope>
    <source>
        <tissue evidence="1">Shoot tissue taken approximately 20 cm above the soil surface</tissue>
    </source>
</reference>
<protein>
    <submittedName>
        <fullName evidence="1">Uncharacterized protein</fullName>
    </submittedName>
</protein>
<dbReference type="AlphaFoldDB" id="A0A0A9PWW6"/>
<dbReference type="EMBL" id="GBRH01242726">
    <property type="protein sequence ID" value="JAD55169.1"/>
    <property type="molecule type" value="Transcribed_RNA"/>
</dbReference>
<reference evidence="1" key="2">
    <citation type="journal article" date="2015" name="Data Brief">
        <title>Shoot transcriptome of the giant reed, Arundo donax.</title>
        <authorList>
            <person name="Barrero R.A."/>
            <person name="Guerrero F.D."/>
            <person name="Moolhuijzen P."/>
            <person name="Goolsby J.A."/>
            <person name="Tidwell J."/>
            <person name="Bellgard S.E."/>
            <person name="Bellgard M.I."/>
        </authorList>
    </citation>
    <scope>NUCLEOTIDE SEQUENCE</scope>
    <source>
        <tissue evidence="1">Shoot tissue taken approximately 20 cm above the soil surface</tissue>
    </source>
</reference>
<sequence length="17" mass="2035">MIVHKMYPMRFPCPAGR</sequence>
<proteinExistence type="predicted"/>
<organism evidence="1">
    <name type="scientific">Arundo donax</name>
    <name type="common">Giant reed</name>
    <name type="synonym">Donax arundinaceus</name>
    <dbReference type="NCBI Taxonomy" id="35708"/>
    <lineage>
        <taxon>Eukaryota</taxon>
        <taxon>Viridiplantae</taxon>
        <taxon>Streptophyta</taxon>
        <taxon>Embryophyta</taxon>
        <taxon>Tracheophyta</taxon>
        <taxon>Spermatophyta</taxon>
        <taxon>Magnoliopsida</taxon>
        <taxon>Liliopsida</taxon>
        <taxon>Poales</taxon>
        <taxon>Poaceae</taxon>
        <taxon>PACMAD clade</taxon>
        <taxon>Arundinoideae</taxon>
        <taxon>Arundineae</taxon>
        <taxon>Arundo</taxon>
    </lineage>
</organism>
<evidence type="ECO:0000313" key="1">
    <source>
        <dbReference type="EMBL" id="JAD55169.1"/>
    </source>
</evidence>